<accession>A0A8K0DDD1</accession>
<evidence type="ECO:0000256" key="2">
    <source>
        <dbReference type="ARBA" id="ARBA00004316"/>
    </source>
</evidence>
<dbReference type="CDD" id="cd23766">
    <property type="entry name" value="IQCG"/>
    <property type="match status" value="1"/>
</dbReference>
<dbReference type="GO" id="GO:0044782">
    <property type="term" value="P:cilium organization"/>
    <property type="evidence" value="ECO:0007669"/>
    <property type="project" value="TreeGrafter"/>
</dbReference>
<dbReference type="PANTHER" id="PTHR14871:SF1">
    <property type="entry name" value="DYNEIN REGULATORY COMPLEX PROTEIN 9"/>
    <property type="match status" value="1"/>
</dbReference>
<feature type="region of interest" description="Disordered" evidence="7">
    <location>
        <begin position="1"/>
        <end position="23"/>
    </location>
</feature>
<evidence type="ECO:0008006" key="10">
    <source>
        <dbReference type="Google" id="ProtNLM"/>
    </source>
</evidence>
<keyword evidence="4" id="KW-0206">Cytoskeleton</keyword>
<comment type="subcellular location">
    <subcellularLocation>
        <location evidence="2">Cell projection</location>
    </subcellularLocation>
    <subcellularLocation>
        <location evidence="1">Cytoplasm</location>
        <location evidence="1">Cytoskeleton</location>
    </subcellularLocation>
</comment>
<dbReference type="PANTHER" id="PTHR14871">
    <property type="entry name" value="DYNEIN REGULATORY COMPLEX PROTEIN 9"/>
    <property type="match status" value="1"/>
</dbReference>
<evidence type="ECO:0000256" key="6">
    <source>
        <dbReference type="SAM" id="Coils"/>
    </source>
</evidence>
<dbReference type="OrthoDB" id="10254713at2759"/>
<name>A0A8K0DDD1_IGNLU</name>
<evidence type="ECO:0000256" key="3">
    <source>
        <dbReference type="ARBA" id="ARBA00022490"/>
    </source>
</evidence>
<dbReference type="AlphaFoldDB" id="A0A8K0DDD1"/>
<evidence type="ECO:0000313" key="8">
    <source>
        <dbReference type="EMBL" id="KAF2904088.1"/>
    </source>
</evidence>
<evidence type="ECO:0000256" key="7">
    <source>
        <dbReference type="SAM" id="MobiDB-lite"/>
    </source>
</evidence>
<reference evidence="8" key="1">
    <citation type="submission" date="2019-08" db="EMBL/GenBank/DDBJ databases">
        <title>The genome of the North American firefly Photinus pyralis.</title>
        <authorList>
            <consortium name="Photinus pyralis genome working group"/>
            <person name="Fallon T.R."/>
            <person name="Sander Lower S.E."/>
            <person name="Weng J.-K."/>
        </authorList>
    </citation>
    <scope>NUCLEOTIDE SEQUENCE</scope>
    <source>
        <strain evidence="8">TRF0915ILg1</strain>
        <tissue evidence="8">Whole body</tissue>
    </source>
</reference>
<keyword evidence="6" id="KW-0175">Coiled coil</keyword>
<dbReference type="GO" id="GO:0005856">
    <property type="term" value="C:cytoskeleton"/>
    <property type="evidence" value="ECO:0007669"/>
    <property type="project" value="UniProtKB-SubCell"/>
</dbReference>
<keyword evidence="9" id="KW-1185">Reference proteome</keyword>
<keyword evidence="5" id="KW-0966">Cell projection</keyword>
<dbReference type="InterPro" id="IPR042618">
    <property type="entry name" value="IQCG"/>
</dbReference>
<dbReference type="GO" id="GO:0005737">
    <property type="term" value="C:cytoplasm"/>
    <property type="evidence" value="ECO:0007669"/>
    <property type="project" value="TreeGrafter"/>
</dbReference>
<evidence type="ECO:0000256" key="4">
    <source>
        <dbReference type="ARBA" id="ARBA00023212"/>
    </source>
</evidence>
<dbReference type="EMBL" id="VTPC01000864">
    <property type="protein sequence ID" value="KAF2904088.1"/>
    <property type="molecule type" value="Genomic_DNA"/>
</dbReference>
<keyword evidence="3" id="KW-0963">Cytoplasm</keyword>
<proteinExistence type="predicted"/>
<gene>
    <name evidence="8" type="ORF">ILUMI_02083</name>
</gene>
<sequence length="397" mass="47209">MEKNGFRTIFKSPPDTKDRHREDDEEVIRVDFPRVHSFSAGSATAANEGNTTVNKHEISALQAIAAATVLEEAADELAILGKMGDLPNVEADLTYRTLSQRFSQDIAGGHLFDPETIEPYEIALNKQKFTKFQQDRSFVEKILREAIRDLTTKHHFRSLVIHLTEYDKKFYEENQLLDHEMVNKARLHELQSLLQNERREAMLKIQECSELIGKLKDEYEDQIFENKIKGNYIENWENSRTEQNNFQLDRQEEYYLNIINRVKADIEREVRIDAEIESYITQCQRDYEDGIQYWMERYDKEIEIRDTEIQVLKEKREEQFNRIRELSELYNQHKREIKEYLKLKEIRRQEEELLQKRNLAATRLQAWWKGVMVRKGIGKFSKKKGGKKDKDKKKGKK</sequence>
<protein>
    <recommendedName>
        <fullName evidence="10">Dynein regulatory complex protein 9</fullName>
    </recommendedName>
</protein>
<comment type="caution">
    <text evidence="8">The sequence shown here is derived from an EMBL/GenBank/DDBJ whole genome shotgun (WGS) entry which is preliminary data.</text>
</comment>
<evidence type="ECO:0000313" key="9">
    <source>
        <dbReference type="Proteomes" id="UP000801492"/>
    </source>
</evidence>
<dbReference type="GO" id="GO:0031514">
    <property type="term" value="C:motile cilium"/>
    <property type="evidence" value="ECO:0007669"/>
    <property type="project" value="TreeGrafter"/>
</dbReference>
<evidence type="ECO:0000256" key="5">
    <source>
        <dbReference type="ARBA" id="ARBA00023273"/>
    </source>
</evidence>
<dbReference type="Proteomes" id="UP000801492">
    <property type="component" value="Unassembled WGS sequence"/>
</dbReference>
<dbReference type="PROSITE" id="PS50096">
    <property type="entry name" value="IQ"/>
    <property type="match status" value="1"/>
</dbReference>
<feature type="compositionally biased region" description="Basic and acidic residues" evidence="7">
    <location>
        <begin position="14"/>
        <end position="23"/>
    </location>
</feature>
<feature type="coiled-coil region" evidence="6">
    <location>
        <begin position="295"/>
        <end position="363"/>
    </location>
</feature>
<evidence type="ECO:0000256" key="1">
    <source>
        <dbReference type="ARBA" id="ARBA00004245"/>
    </source>
</evidence>
<organism evidence="8 9">
    <name type="scientific">Ignelater luminosus</name>
    <name type="common">Cucubano</name>
    <name type="synonym">Pyrophorus luminosus</name>
    <dbReference type="NCBI Taxonomy" id="2038154"/>
    <lineage>
        <taxon>Eukaryota</taxon>
        <taxon>Metazoa</taxon>
        <taxon>Ecdysozoa</taxon>
        <taxon>Arthropoda</taxon>
        <taxon>Hexapoda</taxon>
        <taxon>Insecta</taxon>
        <taxon>Pterygota</taxon>
        <taxon>Neoptera</taxon>
        <taxon>Endopterygota</taxon>
        <taxon>Coleoptera</taxon>
        <taxon>Polyphaga</taxon>
        <taxon>Elateriformia</taxon>
        <taxon>Elateroidea</taxon>
        <taxon>Elateridae</taxon>
        <taxon>Agrypninae</taxon>
        <taxon>Pyrophorini</taxon>
        <taxon>Ignelater</taxon>
    </lineage>
</organism>